<feature type="compositionally biased region" description="Basic and acidic residues" evidence="1">
    <location>
        <begin position="15"/>
        <end position="28"/>
    </location>
</feature>
<dbReference type="EMBL" id="MTHB01000206">
    <property type="protein sequence ID" value="OXC74661.1"/>
    <property type="molecule type" value="Genomic_DNA"/>
</dbReference>
<organism evidence="2 3">
    <name type="scientific">Caballeronia sordidicola</name>
    <name type="common">Burkholderia sordidicola</name>
    <dbReference type="NCBI Taxonomy" id="196367"/>
    <lineage>
        <taxon>Bacteria</taxon>
        <taxon>Pseudomonadati</taxon>
        <taxon>Pseudomonadota</taxon>
        <taxon>Betaproteobacteria</taxon>
        <taxon>Burkholderiales</taxon>
        <taxon>Burkholderiaceae</taxon>
        <taxon>Caballeronia</taxon>
    </lineage>
</organism>
<proteinExistence type="predicted"/>
<dbReference type="AlphaFoldDB" id="A0A226WU16"/>
<evidence type="ECO:0000313" key="2">
    <source>
        <dbReference type="EMBL" id="OXC74661.1"/>
    </source>
</evidence>
<accession>A0A226WU16</accession>
<protein>
    <submittedName>
        <fullName evidence="2">Uncharacterized protein</fullName>
    </submittedName>
</protein>
<name>A0A226WU16_CABSO</name>
<dbReference type="Proteomes" id="UP000214720">
    <property type="component" value="Unassembled WGS sequence"/>
</dbReference>
<gene>
    <name evidence="2" type="ORF">BSU04_30710</name>
</gene>
<evidence type="ECO:0000313" key="3">
    <source>
        <dbReference type="Proteomes" id="UP000214720"/>
    </source>
</evidence>
<evidence type="ECO:0000256" key="1">
    <source>
        <dbReference type="SAM" id="MobiDB-lite"/>
    </source>
</evidence>
<comment type="caution">
    <text evidence="2">The sequence shown here is derived from an EMBL/GenBank/DDBJ whole genome shotgun (WGS) entry which is preliminary data.</text>
</comment>
<sequence length="37" mass="4081">MPGRTLPDQGSHTTHPHDAPARRTRTTDPHNGPAQRI</sequence>
<reference evidence="3" key="1">
    <citation type="submission" date="2017-01" db="EMBL/GenBank/DDBJ databases">
        <title>Genome Analysis of Deinococcus marmoris KOPRI26562.</title>
        <authorList>
            <person name="Kim J.H."/>
            <person name="Oh H.-M."/>
        </authorList>
    </citation>
    <scope>NUCLEOTIDE SEQUENCE [LARGE SCALE GENOMIC DNA]</scope>
    <source>
        <strain evidence="3">PAMC 26633</strain>
    </source>
</reference>
<feature type="region of interest" description="Disordered" evidence="1">
    <location>
        <begin position="1"/>
        <end position="37"/>
    </location>
</feature>